<dbReference type="STRING" id="1802067.A2966_01205"/>
<dbReference type="InterPro" id="IPR011051">
    <property type="entry name" value="RmlC_Cupin_sf"/>
</dbReference>
<dbReference type="SUPFAM" id="SSF51182">
    <property type="entry name" value="RmlC-like cupins"/>
    <property type="match status" value="1"/>
</dbReference>
<dbReference type="PANTHER" id="PTHR43346">
    <property type="entry name" value="LIGAND BINDING DOMAIN PROTEIN, PUTATIVE (AFU_ORTHOLOGUE AFUA_6G14370)-RELATED"/>
    <property type="match status" value="1"/>
</dbReference>
<reference evidence="3 4" key="1">
    <citation type="journal article" date="2016" name="Nat. Commun.">
        <title>Thousands of microbial genomes shed light on interconnected biogeochemical processes in an aquifer system.</title>
        <authorList>
            <person name="Anantharaman K."/>
            <person name="Brown C.T."/>
            <person name="Hug L.A."/>
            <person name="Sharon I."/>
            <person name="Castelle C.J."/>
            <person name="Probst A.J."/>
            <person name="Thomas B.C."/>
            <person name="Singh A."/>
            <person name="Wilkins M.J."/>
            <person name="Karaoz U."/>
            <person name="Brodie E.L."/>
            <person name="Williams K.H."/>
            <person name="Hubbard S.S."/>
            <person name="Banfield J.F."/>
        </authorList>
    </citation>
    <scope>NUCLEOTIDE SEQUENCE [LARGE SCALE GENOMIC DNA]</scope>
</reference>
<dbReference type="AlphaFoldDB" id="A0A1F7J7X5"/>
<sequence>MNGYVIDIEEKTKQNEYFREVLFTAVHSQLVVMSLKPGEDIGEEVHTLDQFLRIESGVGTAVLDGEEYPIKDGSAIIVPAGVRHNFINTSDSEGMKLYTIYSPPEHRDKTIHETKDEAMRDEQDHP</sequence>
<comment type="caution">
    <text evidence="3">The sequence shown here is derived from an EMBL/GenBank/DDBJ whole genome shotgun (WGS) entry which is preliminary data.</text>
</comment>
<name>A0A1F7J7X5_9BACT</name>
<feature type="domain" description="Cupin type-2" evidence="2">
    <location>
        <begin position="32"/>
        <end position="101"/>
    </location>
</feature>
<evidence type="ECO:0000313" key="3">
    <source>
        <dbReference type="EMBL" id="OGK51723.1"/>
    </source>
</evidence>
<dbReference type="Gene3D" id="2.60.120.10">
    <property type="entry name" value="Jelly Rolls"/>
    <property type="match status" value="1"/>
</dbReference>
<gene>
    <name evidence="3" type="ORF">A2966_01205</name>
</gene>
<evidence type="ECO:0000256" key="1">
    <source>
        <dbReference type="SAM" id="MobiDB-lite"/>
    </source>
</evidence>
<dbReference type="Proteomes" id="UP000176480">
    <property type="component" value="Unassembled WGS sequence"/>
</dbReference>
<dbReference type="Pfam" id="PF07883">
    <property type="entry name" value="Cupin_2"/>
    <property type="match status" value="1"/>
</dbReference>
<evidence type="ECO:0000313" key="4">
    <source>
        <dbReference type="Proteomes" id="UP000176480"/>
    </source>
</evidence>
<accession>A0A1F7J7X5</accession>
<dbReference type="PANTHER" id="PTHR43346:SF1">
    <property type="entry name" value="QUERCETIN 2,3-DIOXYGENASE-RELATED"/>
    <property type="match status" value="1"/>
</dbReference>
<dbReference type="EMBL" id="MGAR01000020">
    <property type="protein sequence ID" value="OGK51723.1"/>
    <property type="molecule type" value="Genomic_DNA"/>
</dbReference>
<feature type="compositionally biased region" description="Basic and acidic residues" evidence="1">
    <location>
        <begin position="104"/>
        <end position="126"/>
    </location>
</feature>
<dbReference type="InterPro" id="IPR014710">
    <property type="entry name" value="RmlC-like_jellyroll"/>
</dbReference>
<evidence type="ECO:0000259" key="2">
    <source>
        <dbReference type="Pfam" id="PF07883"/>
    </source>
</evidence>
<dbReference type="InterPro" id="IPR013096">
    <property type="entry name" value="Cupin_2"/>
</dbReference>
<protein>
    <submittedName>
        <fullName evidence="3">Cupin</fullName>
    </submittedName>
</protein>
<dbReference type="CDD" id="cd02223">
    <property type="entry name" value="cupin_Bh2720-like"/>
    <property type="match status" value="1"/>
</dbReference>
<feature type="region of interest" description="Disordered" evidence="1">
    <location>
        <begin position="103"/>
        <end position="126"/>
    </location>
</feature>
<proteinExistence type="predicted"/>
<organism evidence="3 4">
    <name type="scientific">Candidatus Roizmanbacteria bacterium RIFCSPLOWO2_01_FULL_41_22</name>
    <dbReference type="NCBI Taxonomy" id="1802067"/>
    <lineage>
        <taxon>Bacteria</taxon>
        <taxon>Candidatus Roizmaniibacteriota</taxon>
    </lineage>
</organism>
<dbReference type="InterPro" id="IPR052538">
    <property type="entry name" value="Flavonoid_dioxygenase-like"/>
</dbReference>